<dbReference type="Pfam" id="PF25917">
    <property type="entry name" value="BSH_RND"/>
    <property type="match status" value="1"/>
</dbReference>
<gene>
    <name evidence="4" type="ORF">A8L45_02970</name>
</gene>
<proteinExistence type="inferred from homology"/>
<feature type="coiled-coil region" evidence="2">
    <location>
        <begin position="104"/>
        <end position="131"/>
    </location>
</feature>
<comment type="caution">
    <text evidence="4">The sequence shown here is derived from an EMBL/GenBank/DDBJ whole genome shotgun (WGS) entry which is preliminary data.</text>
</comment>
<dbReference type="SUPFAM" id="SSF111369">
    <property type="entry name" value="HlyD-like secretion proteins"/>
    <property type="match status" value="1"/>
</dbReference>
<dbReference type="PANTHER" id="PTHR30469:SF12">
    <property type="entry name" value="MULTIDRUG RESISTANCE PROTEIN MDTA"/>
    <property type="match status" value="1"/>
</dbReference>
<organism evidence="4 5">
    <name type="scientific">Veronia pacifica</name>
    <dbReference type="NCBI Taxonomy" id="1080227"/>
    <lineage>
        <taxon>Bacteria</taxon>
        <taxon>Pseudomonadati</taxon>
        <taxon>Pseudomonadota</taxon>
        <taxon>Gammaproteobacteria</taxon>
        <taxon>Vibrionales</taxon>
        <taxon>Vibrionaceae</taxon>
        <taxon>Veronia</taxon>
    </lineage>
</organism>
<reference evidence="4 5" key="1">
    <citation type="submission" date="2016-05" db="EMBL/GenBank/DDBJ databases">
        <title>Genomic Taxonomy of the Vibrionaceae.</title>
        <authorList>
            <person name="Gomez-Gil B."/>
            <person name="Enciso-Ibarra J."/>
        </authorList>
    </citation>
    <scope>NUCLEOTIDE SEQUENCE [LARGE SCALE GENOMIC DNA]</scope>
    <source>
        <strain evidence="4 5">CAIM 1920</strain>
    </source>
</reference>
<keyword evidence="5" id="KW-1185">Reference proteome</keyword>
<dbReference type="Gene3D" id="2.40.50.100">
    <property type="match status" value="1"/>
</dbReference>
<dbReference type="Gene3D" id="2.40.420.20">
    <property type="match status" value="1"/>
</dbReference>
<dbReference type="Gene3D" id="1.10.287.470">
    <property type="entry name" value="Helix hairpin bin"/>
    <property type="match status" value="1"/>
</dbReference>
<evidence type="ECO:0000256" key="2">
    <source>
        <dbReference type="SAM" id="Coils"/>
    </source>
</evidence>
<accession>A0A1C3EQX8</accession>
<dbReference type="GO" id="GO:0015562">
    <property type="term" value="F:efflux transmembrane transporter activity"/>
    <property type="evidence" value="ECO:0007669"/>
    <property type="project" value="TreeGrafter"/>
</dbReference>
<keyword evidence="2" id="KW-0175">Coiled coil</keyword>
<comment type="similarity">
    <text evidence="1">Belongs to the membrane fusion protein (MFP) (TC 8.A.1) family.</text>
</comment>
<dbReference type="Proteomes" id="UP000094936">
    <property type="component" value="Unassembled WGS sequence"/>
</dbReference>
<dbReference type="RefSeq" id="WP_068899077.1">
    <property type="nucleotide sequence ID" value="NZ_JBHUIF010000020.1"/>
</dbReference>
<dbReference type="NCBIfam" id="TIGR01730">
    <property type="entry name" value="RND_mfp"/>
    <property type="match status" value="1"/>
</dbReference>
<feature type="domain" description="Multidrug resistance protein MdtA-like barrel-sandwich hybrid" evidence="3">
    <location>
        <begin position="72"/>
        <end position="210"/>
    </location>
</feature>
<dbReference type="Gene3D" id="2.40.30.170">
    <property type="match status" value="1"/>
</dbReference>
<dbReference type="AlphaFoldDB" id="A0A1C3EQX8"/>
<dbReference type="InterPro" id="IPR058625">
    <property type="entry name" value="MdtA-like_BSH"/>
</dbReference>
<dbReference type="GO" id="GO:1990281">
    <property type="term" value="C:efflux pump complex"/>
    <property type="evidence" value="ECO:0007669"/>
    <property type="project" value="TreeGrafter"/>
</dbReference>
<protein>
    <submittedName>
        <fullName evidence="4">Efflux transporter periplasmic adaptor subunit</fullName>
    </submittedName>
</protein>
<dbReference type="OrthoDB" id="5730196at2"/>
<dbReference type="EMBL" id="LYBM01000003">
    <property type="protein sequence ID" value="ODA35602.1"/>
    <property type="molecule type" value="Genomic_DNA"/>
</dbReference>
<evidence type="ECO:0000259" key="3">
    <source>
        <dbReference type="Pfam" id="PF25917"/>
    </source>
</evidence>
<dbReference type="InterPro" id="IPR006143">
    <property type="entry name" value="RND_pump_MFP"/>
</dbReference>
<dbReference type="PANTHER" id="PTHR30469">
    <property type="entry name" value="MULTIDRUG RESISTANCE PROTEIN MDTA"/>
    <property type="match status" value="1"/>
</dbReference>
<sequence>MPVNMLRWLLPIIVLSVSIAGYQWMTEYAEDTPAQPRSLVEPSVSTEKAKIINHMVTITSFGEVRSSESTHMSAQVSGVVNSLHPKFVVGGIVSKGEVLFTIDNNDYQAAVLEAEAQLATAKAVLIEEQAKAKVAARQALTMDKVKVTALFLRKPQLLSANARVKSAMAGLSRAKRDLKHCDVLAPYNALVMSRTIGVGQFISKGSQVALLNNVETAEVHVPIPGFDSQFLPDPLEDTEVSITLDNINRQVIRRGEIVRNLGIVDSKTRMTRLVVKLDDPYSINSQLPPIQFGSYVTTSFSGLQLDQVYKVRQEVLTDGKVWVVSDAEKLDDRTVTVIHQSGEYIYIRGDLTPNERLVLTLPDFPQKGMKVNAIPTTELLP</sequence>
<name>A0A1C3EQX8_9GAMM</name>
<evidence type="ECO:0000313" key="5">
    <source>
        <dbReference type="Proteomes" id="UP000094936"/>
    </source>
</evidence>
<dbReference type="STRING" id="1080227.A8L45_02970"/>
<evidence type="ECO:0000256" key="1">
    <source>
        <dbReference type="ARBA" id="ARBA00009477"/>
    </source>
</evidence>
<evidence type="ECO:0000313" key="4">
    <source>
        <dbReference type="EMBL" id="ODA35602.1"/>
    </source>
</evidence>